<dbReference type="InterPro" id="IPR016181">
    <property type="entry name" value="Acyl_CoA_acyltransferase"/>
</dbReference>
<dbReference type="Gene3D" id="3.40.630.30">
    <property type="match status" value="1"/>
</dbReference>
<dbReference type="Proteomes" id="UP001500897">
    <property type="component" value="Unassembled WGS sequence"/>
</dbReference>
<evidence type="ECO:0000259" key="3">
    <source>
        <dbReference type="PROSITE" id="PS51186"/>
    </source>
</evidence>
<name>A0ABN2X4A6_9ACTN</name>
<feature type="domain" description="N-acetyltransferase" evidence="3">
    <location>
        <begin position="8"/>
        <end position="165"/>
    </location>
</feature>
<reference evidence="4 5" key="1">
    <citation type="journal article" date="2019" name="Int. J. Syst. Evol. Microbiol.">
        <title>The Global Catalogue of Microorganisms (GCM) 10K type strain sequencing project: providing services to taxonomists for standard genome sequencing and annotation.</title>
        <authorList>
            <consortium name="The Broad Institute Genomics Platform"/>
            <consortium name="The Broad Institute Genome Sequencing Center for Infectious Disease"/>
            <person name="Wu L."/>
            <person name="Ma J."/>
        </authorList>
    </citation>
    <scope>NUCLEOTIDE SEQUENCE [LARGE SCALE GENOMIC DNA]</scope>
    <source>
        <strain evidence="4 5">JCM 14559</strain>
    </source>
</reference>
<dbReference type="InterPro" id="IPR050832">
    <property type="entry name" value="Bact_Acetyltransf"/>
</dbReference>
<keyword evidence="2" id="KW-0012">Acyltransferase</keyword>
<dbReference type="PROSITE" id="PS51186">
    <property type="entry name" value="GNAT"/>
    <property type="match status" value="1"/>
</dbReference>
<dbReference type="Pfam" id="PF00583">
    <property type="entry name" value="Acetyltransf_1"/>
    <property type="match status" value="1"/>
</dbReference>
<dbReference type="InterPro" id="IPR000182">
    <property type="entry name" value="GNAT_dom"/>
</dbReference>
<sequence>MSTPRPATTARPAVPADAEELVELRSLMFEAMHGEARAGSWRRPAADLLVRRLAEPERRLQAYVVDDPERPGRLLSCAVGTLEQRLPAPGHPDGLFGFVFNVCTRPERRGHGHARACLAALLGWFDARGATRVDLHATEDGQALYRSLGFRGHSTPLSRQRPPAG</sequence>
<dbReference type="PANTHER" id="PTHR43877">
    <property type="entry name" value="AMINOALKYLPHOSPHONATE N-ACETYLTRANSFERASE-RELATED-RELATED"/>
    <property type="match status" value="1"/>
</dbReference>
<evidence type="ECO:0000313" key="4">
    <source>
        <dbReference type="EMBL" id="GAA2104585.1"/>
    </source>
</evidence>
<dbReference type="EMBL" id="BAAANS010000027">
    <property type="protein sequence ID" value="GAA2104585.1"/>
    <property type="molecule type" value="Genomic_DNA"/>
</dbReference>
<keyword evidence="1" id="KW-0808">Transferase</keyword>
<comment type="caution">
    <text evidence="4">The sequence shown here is derived from an EMBL/GenBank/DDBJ whole genome shotgun (WGS) entry which is preliminary data.</text>
</comment>
<accession>A0ABN2X4A6</accession>
<evidence type="ECO:0000256" key="2">
    <source>
        <dbReference type="ARBA" id="ARBA00023315"/>
    </source>
</evidence>
<protein>
    <recommendedName>
        <fullName evidence="3">N-acetyltransferase domain-containing protein</fullName>
    </recommendedName>
</protein>
<proteinExistence type="predicted"/>
<organism evidence="4 5">
    <name type="scientific">Kitasatospora saccharophila</name>
    <dbReference type="NCBI Taxonomy" id="407973"/>
    <lineage>
        <taxon>Bacteria</taxon>
        <taxon>Bacillati</taxon>
        <taxon>Actinomycetota</taxon>
        <taxon>Actinomycetes</taxon>
        <taxon>Kitasatosporales</taxon>
        <taxon>Streptomycetaceae</taxon>
        <taxon>Kitasatospora</taxon>
    </lineage>
</organism>
<evidence type="ECO:0000313" key="5">
    <source>
        <dbReference type="Proteomes" id="UP001500897"/>
    </source>
</evidence>
<dbReference type="RefSeq" id="WP_344553807.1">
    <property type="nucleotide sequence ID" value="NZ_BAAANS010000027.1"/>
</dbReference>
<dbReference type="CDD" id="cd04301">
    <property type="entry name" value="NAT_SF"/>
    <property type="match status" value="1"/>
</dbReference>
<keyword evidence="5" id="KW-1185">Reference proteome</keyword>
<gene>
    <name evidence="4" type="ORF">GCM10009759_40890</name>
</gene>
<evidence type="ECO:0000256" key="1">
    <source>
        <dbReference type="ARBA" id="ARBA00022679"/>
    </source>
</evidence>
<dbReference type="SUPFAM" id="SSF55729">
    <property type="entry name" value="Acyl-CoA N-acyltransferases (Nat)"/>
    <property type="match status" value="1"/>
</dbReference>